<feature type="transmembrane region" description="Helical" evidence="1">
    <location>
        <begin position="74"/>
        <end position="93"/>
    </location>
</feature>
<dbReference type="OrthoDB" id="768485at2"/>
<dbReference type="InterPro" id="IPR026870">
    <property type="entry name" value="Zinc_ribbon_dom"/>
</dbReference>
<dbReference type="KEGG" id="alm:AO498_15970"/>
<dbReference type="AlphaFoldDB" id="A0A142ES47"/>
<dbReference type="Pfam" id="PF13240">
    <property type="entry name" value="Zn_Ribbon_1"/>
    <property type="match status" value="1"/>
</dbReference>
<keyword evidence="4" id="KW-1185">Reference proteome</keyword>
<feature type="transmembrane region" description="Helical" evidence="1">
    <location>
        <begin position="41"/>
        <end position="59"/>
    </location>
</feature>
<dbReference type="EMBL" id="CP012836">
    <property type="protein sequence ID" value="AMQ57952.1"/>
    <property type="molecule type" value="Genomic_DNA"/>
</dbReference>
<feature type="domain" description="Zinc-ribbon" evidence="2">
    <location>
        <begin position="3"/>
        <end position="24"/>
    </location>
</feature>
<dbReference type="RefSeq" id="WP_148660267.1">
    <property type="nucleotide sequence ID" value="NZ_CP012836.1"/>
</dbReference>
<gene>
    <name evidence="3" type="ORF">AO498_15970</name>
</gene>
<reference evidence="3 4" key="2">
    <citation type="journal article" date="2016" name="Genome Announc.">
        <title>Complete Genome Sequence of Algoriphagus sp. Strain M8-2, Isolated from a Brackish Lake.</title>
        <authorList>
            <person name="Muraguchi Y."/>
            <person name="Kushimoto K."/>
            <person name="Ohtsubo Y."/>
            <person name="Suzuki T."/>
            <person name="Dohra H."/>
            <person name="Kimbara K."/>
            <person name="Shintani M."/>
        </authorList>
    </citation>
    <scope>NUCLEOTIDE SEQUENCE [LARGE SCALE GENOMIC DNA]</scope>
    <source>
        <strain evidence="3 4">M8-2</strain>
    </source>
</reference>
<name>A0A142ES47_9BACT</name>
<dbReference type="PATRIC" id="fig|1727163.4.peg.3353"/>
<organism evidence="3 4">
    <name type="scientific">Algoriphagus sanaruensis</name>
    <dbReference type="NCBI Taxonomy" id="1727163"/>
    <lineage>
        <taxon>Bacteria</taxon>
        <taxon>Pseudomonadati</taxon>
        <taxon>Bacteroidota</taxon>
        <taxon>Cytophagia</taxon>
        <taxon>Cytophagales</taxon>
        <taxon>Cyclobacteriaceae</taxon>
        <taxon>Algoriphagus</taxon>
    </lineage>
</organism>
<keyword evidence="1" id="KW-0812">Transmembrane</keyword>
<reference evidence="4" key="1">
    <citation type="submission" date="2015-09" db="EMBL/GenBank/DDBJ databases">
        <title>Complete sequence of Algoriphagus sp. M8-2.</title>
        <authorList>
            <person name="Shintani M."/>
        </authorList>
    </citation>
    <scope>NUCLEOTIDE SEQUENCE [LARGE SCALE GENOMIC DNA]</scope>
    <source>
        <strain evidence="4">M8-2</strain>
    </source>
</reference>
<evidence type="ECO:0000313" key="4">
    <source>
        <dbReference type="Proteomes" id="UP000073816"/>
    </source>
</evidence>
<evidence type="ECO:0000259" key="2">
    <source>
        <dbReference type="Pfam" id="PF13240"/>
    </source>
</evidence>
<proteinExistence type="predicted"/>
<sequence>MICKRCNTQNEAGAKFCKNCGMELNFIPSNKDKHSKISDTLLTIFIFITFVITVANFTIQKLVDDWYEVPTKYFQGTLWILGNLIYILVPIAIKNQTIKIIGIILTAIMVLYWSYGNFTWIFE</sequence>
<evidence type="ECO:0000256" key="1">
    <source>
        <dbReference type="SAM" id="Phobius"/>
    </source>
</evidence>
<dbReference type="Proteomes" id="UP000073816">
    <property type="component" value="Chromosome"/>
</dbReference>
<protein>
    <recommendedName>
        <fullName evidence="2">Zinc-ribbon domain-containing protein</fullName>
    </recommendedName>
</protein>
<feature type="transmembrane region" description="Helical" evidence="1">
    <location>
        <begin position="100"/>
        <end position="122"/>
    </location>
</feature>
<keyword evidence="1" id="KW-0472">Membrane</keyword>
<evidence type="ECO:0000313" key="3">
    <source>
        <dbReference type="EMBL" id="AMQ57952.1"/>
    </source>
</evidence>
<dbReference type="STRING" id="1727163.AO498_15970"/>
<accession>A0A142ES47</accession>
<keyword evidence="1" id="KW-1133">Transmembrane helix</keyword>